<dbReference type="Pfam" id="PF07995">
    <property type="entry name" value="GSDH"/>
    <property type="match status" value="1"/>
</dbReference>
<organism evidence="2 3">
    <name type="scientific">Amycolatopsis methanolica 239</name>
    <dbReference type="NCBI Taxonomy" id="1068978"/>
    <lineage>
        <taxon>Bacteria</taxon>
        <taxon>Bacillati</taxon>
        <taxon>Actinomycetota</taxon>
        <taxon>Actinomycetes</taxon>
        <taxon>Pseudonocardiales</taxon>
        <taxon>Pseudonocardiaceae</taxon>
        <taxon>Amycolatopsis</taxon>
        <taxon>Amycolatopsis methanolica group</taxon>
    </lineage>
</organism>
<dbReference type="Pfam" id="PF18911">
    <property type="entry name" value="PKD_4"/>
    <property type="match status" value="1"/>
</dbReference>
<gene>
    <name evidence="2" type="ORF">AMETH_6180</name>
</gene>
<dbReference type="InterPro" id="IPR011042">
    <property type="entry name" value="6-blade_b-propeller_TolB-like"/>
</dbReference>
<dbReference type="InterPro" id="IPR000601">
    <property type="entry name" value="PKD_dom"/>
</dbReference>
<dbReference type="GO" id="GO:0005975">
    <property type="term" value="P:carbohydrate metabolic process"/>
    <property type="evidence" value="ECO:0007669"/>
    <property type="project" value="UniProtKB-ARBA"/>
</dbReference>
<keyword evidence="3" id="KW-1185">Reference proteome</keyword>
<proteinExistence type="predicted"/>
<reference evidence="2 3" key="1">
    <citation type="submission" date="2014-07" db="EMBL/GenBank/DDBJ databases">
        <title>Whole Genome Sequence of the Amycolatopsis methanolica 239.</title>
        <authorList>
            <person name="Tang B."/>
        </authorList>
    </citation>
    <scope>NUCLEOTIDE SEQUENCE [LARGE SCALE GENOMIC DNA]</scope>
    <source>
        <strain evidence="2 3">239</strain>
    </source>
</reference>
<feature type="domain" description="PKD" evidence="1">
    <location>
        <begin position="409"/>
        <end position="484"/>
    </location>
</feature>
<evidence type="ECO:0000313" key="2">
    <source>
        <dbReference type="EMBL" id="AIJ26272.1"/>
    </source>
</evidence>
<dbReference type="eggNOG" id="COG3291">
    <property type="taxonomic scope" value="Bacteria"/>
</dbReference>
<dbReference type="KEGG" id="amq:AMETH_6180"/>
<dbReference type="Proteomes" id="UP000062973">
    <property type="component" value="Chromosome"/>
</dbReference>
<dbReference type="InterPro" id="IPR011041">
    <property type="entry name" value="Quinoprot_gluc/sorb_DH_b-prop"/>
</dbReference>
<dbReference type="SMART" id="SM00089">
    <property type="entry name" value="PKD"/>
    <property type="match status" value="1"/>
</dbReference>
<dbReference type="InterPro" id="IPR035986">
    <property type="entry name" value="PKD_dom_sf"/>
</dbReference>
<dbReference type="InterPro" id="IPR012938">
    <property type="entry name" value="Glc/Sorbosone_DH"/>
</dbReference>
<evidence type="ECO:0000313" key="3">
    <source>
        <dbReference type="Proteomes" id="UP000062973"/>
    </source>
</evidence>
<dbReference type="Pfam" id="PF08310">
    <property type="entry name" value="LGFP"/>
    <property type="match status" value="5"/>
</dbReference>
<sequence>MHSRWLARRLLAFIGTGLITLGLVTAISAPQAAAAPPPGFVLLDQPTGQNAYDLTDFAYLPDGSYLSTGKSGKLNWTSADGATTRTLRSLSVRNQGDLGLVSVAVAPDYATSKAIYLIRSVPGSTSFTLRLAKWTVTGSPDPTGITGEQTLIDMPGGSDVHGMTGLIAADDGTLWVSIGDNSDYTRVDENALKTLDVNALNGKVLHINANGSGVPTNPYYDAANPTATHSKVFASGFRSPFRFTLDPSSGQPVVGDVGWNEWEELDLVQPGRNYAWPCWEGNHRTPGYADLPGCASVTNSAPLWEYHHGDASNQGNSITAGLVYTGSSYPAEYQGAFFFGDYVGKKLWTARWNTAGTLTQAPQDPPLATDIGGPVKFAAAPNGDVVYADIYTGKLRRLSYVTGNTTPVAKATTTSDPATRTVTFDASESTDYDGDTLTYTWDFGDGTTGTGVTTTHAYSSDGPFTATLTVRDPLNKAGTTSFTVAPANHTPVITLTEPSAQDFAIGEPVSLAATATDTEDGDLQVNWTSIVLHCPEEETCHSHPGVGASGSTFSVPFTDHPDSRMVLTATTTDSAGVSTSTSYTAWPRQHRLTLKSNVPASLQIPSEGNVNTALVTEGVTLDVVAAETASDGASKFAAWEDGSTSRTRTLTVTSDLTLTATYATAIDQRYNSDAAVRTLLGAPTAPEVQDGNVNYRAYQNGRMYWSAQTGVHEVHGAILGKYLELGGHTRFGAPTTDELTTPDGVGRYNHYIGTPGSLTASIYFSPNTGTHAIWGVIREKWAEKGWEAGPLGYPTTDELVTPDGIGRYNHFSKDGSIYWTPANGAHSIWGLIRQVWQQTGWEAGPMGYPATDELITPDGIGRYNHFDKGASIYFSPSTGAHEIYGAIRARWSALGWETSYLGYPTTGEFAADGGRRNNFQRGYIQWYPNGTVIDRQY</sequence>
<dbReference type="EMBL" id="CP009110">
    <property type="protein sequence ID" value="AIJ26272.1"/>
    <property type="molecule type" value="Genomic_DNA"/>
</dbReference>
<dbReference type="InterPro" id="IPR013207">
    <property type="entry name" value="LGFP"/>
</dbReference>
<dbReference type="PANTHER" id="PTHR19328">
    <property type="entry name" value="HEDGEHOG-INTERACTING PROTEIN"/>
    <property type="match status" value="1"/>
</dbReference>
<dbReference type="Gene3D" id="2.120.10.30">
    <property type="entry name" value="TolB, C-terminal domain"/>
    <property type="match status" value="1"/>
</dbReference>
<dbReference type="InterPro" id="IPR013783">
    <property type="entry name" value="Ig-like_fold"/>
</dbReference>
<evidence type="ECO:0000259" key="1">
    <source>
        <dbReference type="PROSITE" id="PS50093"/>
    </source>
</evidence>
<dbReference type="SUPFAM" id="SSF50952">
    <property type="entry name" value="Soluble quinoprotein glucose dehydrogenase"/>
    <property type="match status" value="1"/>
</dbReference>
<dbReference type="eggNOG" id="COG2133">
    <property type="taxonomic scope" value="Bacteria"/>
</dbReference>
<dbReference type="PATRIC" id="fig|1068978.7.peg.6640"/>
<dbReference type="HOGENOM" id="CLU_312767_0_0_11"/>
<dbReference type="eggNOG" id="COG5479">
    <property type="taxonomic scope" value="Bacteria"/>
</dbReference>
<dbReference type="Gene3D" id="2.60.40.10">
    <property type="entry name" value="Immunoglobulins"/>
    <property type="match status" value="1"/>
</dbReference>
<dbReference type="PANTHER" id="PTHR19328:SF13">
    <property type="entry name" value="HIPL1 PROTEIN"/>
    <property type="match status" value="1"/>
</dbReference>
<protein>
    <submittedName>
        <fullName evidence="2">Glucose/sorbosone dehydrogenase</fullName>
    </submittedName>
</protein>
<dbReference type="SUPFAM" id="SSF49299">
    <property type="entry name" value="PKD domain"/>
    <property type="match status" value="1"/>
</dbReference>
<accession>A0A076N888</accession>
<dbReference type="STRING" id="1068978.AMETH_6180"/>
<name>A0A076N888_AMYME</name>
<dbReference type="InterPro" id="IPR022409">
    <property type="entry name" value="PKD/Chitinase_dom"/>
</dbReference>
<dbReference type="CDD" id="cd00146">
    <property type="entry name" value="PKD"/>
    <property type="match status" value="1"/>
</dbReference>
<dbReference type="PROSITE" id="PS50093">
    <property type="entry name" value="PKD"/>
    <property type="match status" value="1"/>
</dbReference>
<dbReference type="AlphaFoldDB" id="A0A076N888"/>